<proteinExistence type="predicted"/>
<dbReference type="AlphaFoldDB" id="A0A1E3W084"/>
<gene>
    <name evidence="2" type="ORF">AUC68_04145</name>
</gene>
<evidence type="ECO:0000313" key="3">
    <source>
        <dbReference type="Proteomes" id="UP000094501"/>
    </source>
</evidence>
<sequence>MTGPPAPAQRGAIAGACCERAIGPLRLREQCRPGRDVVVPFDQGRHGPSARKRPFIERPNGGGDFASMIVDEQERAIFVRVLRMAAQVNLADMLHGERFEIGIRTEAVIDGLNEHVVHVEQQAAARPPHGLAQELDLAHRRFGIGHIGRRVFEKHLPAHRILHFTDVFADAGQCLLGIGERQEVVEIDGIVARPGQVLGEQGRFVAVGERAQTGKMAGIERPGAADGQPDAMQRERIPLADGRQIGMGRPAGPHIVLGVDLEPADIRRAIENVAIMLRLKPDSAPRRNRARPECWGVGH</sequence>
<dbReference type="EMBL" id="LPWG01000011">
    <property type="protein sequence ID" value="ODR99207.1"/>
    <property type="molecule type" value="Genomic_DNA"/>
</dbReference>
<dbReference type="Proteomes" id="UP000094501">
    <property type="component" value="Unassembled WGS sequence"/>
</dbReference>
<feature type="region of interest" description="Disordered" evidence="1">
    <location>
        <begin position="38"/>
        <end position="58"/>
    </location>
</feature>
<evidence type="ECO:0000313" key="2">
    <source>
        <dbReference type="EMBL" id="ODR99207.1"/>
    </source>
</evidence>
<comment type="caution">
    <text evidence="2">The sequence shown here is derived from an EMBL/GenBank/DDBJ whole genome shotgun (WGS) entry which is preliminary data.</text>
</comment>
<organism evidence="2 3">
    <name type="scientific">Methyloceanibacter methanicus</name>
    <dbReference type="NCBI Taxonomy" id="1774968"/>
    <lineage>
        <taxon>Bacteria</taxon>
        <taxon>Pseudomonadati</taxon>
        <taxon>Pseudomonadota</taxon>
        <taxon>Alphaproteobacteria</taxon>
        <taxon>Hyphomicrobiales</taxon>
        <taxon>Hyphomicrobiaceae</taxon>
        <taxon>Methyloceanibacter</taxon>
    </lineage>
</organism>
<protein>
    <submittedName>
        <fullName evidence="2">Uncharacterized protein</fullName>
    </submittedName>
</protein>
<reference evidence="2 3" key="1">
    <citation type="journal article" date="2016" name="Environ. Microbiol.">
        <title>New Methyloceanibacter diversity from North Sea sediments includes methanotroph containing solely the soluble methane monooxygenase.</title>
        <authorList>
            <person name="Vekeman B."/>
            <person name="Kerckhof F.M."/>
            <person name="Cremers G."/>
            <person name="de Vos P."/>
            <person name="Vandamme P."/>
            <person name="Boon N."/>
            <person name="Op den Camp H.J."/>
            <person name="Heylen K."/>
        </authorList>
    </citation>
    <scope>NUCLEOTIDE SEQUENCE [LARGE SCALE GENOMIC DNA]</scope>
    <source>
        <strain evidence="2 3">R-67174</strain>
    </source>
</reference>
<name>A0A1E3W084_9HYPH</name>
<keyword evidence="3" id="KW-1185">Reference proteome</keyword>
<evidence type="ECO:0000256" key="1">
    <source>
        <dbReference type="SAM" id="MobiDB-lite"/>
    </source>
</evidence>
<accession>A0A1E3W084</accession>